<keyword evidence="3" id="KW-1185">Reference proteome</keyword>
<protein>
    <submittedName>
        <fullName evidence="2">Uncharacterized protein</fullName>
    </submittedName>
</protein>
<reference evidence="2 3" key="1">
    <citation type="journal article" date="2019" name="Commun. Biol.">
        <title>The bagworm genome reveals a unique fibroin gene that provides high tensile strength.</title>
        <authorList>
            <person name="Kono N."/>
            <person name="Nakamura H."/>
            <person name="Ohtoshi R."/>
            <person name="Tomita M."/>
            <person name="Numata K."/>
            <person name="Arakawa K."/>
        </authorList>
    </citation>
    <scope>NUCLEOTIDE SEQUENCE [LARGE SCALE GENOMIC DNA]</scope>
</reference>
<comment type="caution">
    <text evidence="2">The sequence shown here is derived from an EMBL/GenBank/DDBJ whole genome shotgun (WGS) entry which is preliminary data.</text>
</comment>
<evidence type="ECO:0000256" key="1">
    <source>
        <dbReference type="SAM" id="MobiDB-lite"/>
    </source>
</evidence>
<evidence type="ECO:0000313" key="2">
    <source>
        <dbReference type="EMBL" id="GBP75031.1"/>
    </source>
</evidence>
<organism evidence="2 3">
    <name type="scientific">Eumeta variegata</name>
    <name type="common">Bagworm moth</name>
    <name type="synonym">Eumeta japonica</name>
    <dbReference type="NCBI Taxonomy" id="151549"/>
    <lineage>
        <taxon>Eukaryota</taxon>
        <taxon>Metazoa</taxon>
        <taxon>Ecdysozoa</taxon>
        <taxon>Arthropoda</taxon>
        <taxon>Hexapoda</taxon>
        <taxon>Insecta</taxon>
        <taxon>Pterygota</taxon>
        <taxon>Neoptera</taxon>
        <taxon>Endopterygota</taxon>
        <taxon>Lepidoptera</taxon>
        <taxon>Glossata</taxon>
        <taxon>Ditrysia</taxon>
        <taxon>Tineoidea</taxon>
        <taxon>Psychidae</taxon>
        <taxon>Oiketicinae</taxon>
        <taxon>Eumeta</taxon>
    </lineage>
</organism>
<evidence type="ECO:0000313" key="3">
    <source>
        <dbReference type="Proteomes" id="UP000299102"/>
    </source>
</evidence>
<name>A0A4C1YF85_EUMVA</name>
<dbReference type="EMBL" id="BGZK01001233">
    <property type="protein sequence ID" value="GBP75031.1"/>
    <property type="molecule type" value="Genomic_DNA"/>
</dbReference>
<proteinExistence type="predicted"/>
<gene>
    <name evidence="2" type="ORF">EVAR_21794_1</name>
</gene>
<sequence>MRYTYRRSTDHAVSHSPDPGLTFDAGPERVPDFDPSGIILGSNTVLDLGITVPLSFPIPVPPPIQFCSNYITWVLDLMFKRLDGSAVERVVCKLGGGEFEPGHGRFDRPVLNLSRRVVDDGR</sequence>
<accession>A0A4C1YF85</accession>
<dbReference type="AlphaFoldDB" id="A0A4C1YF85"/>
<dbReference type="Proteomes" id="UP000299102">
    <property type="component" value="Unassembled WGS sequence"/>
</dbReference>
<feature type="region of interest" description="Disordered" evidence="1">
    <location>
        <begin position="1"/>
        <end position="27"/>
    </location>
</feature>